<dbReference type="EMBL" id="HBNR01059672">
    <property type="protein sequence ID" value="CAE4628184.1"/>
    <property type="molecule type" value="Transcribed_RNA"/>
</dbReference>
<gene>
    <name evidence="2" type="ORF">AMON00008_LOCUS41997</name>
</gene>
<feature type="signal peptide" evidence="1">
    <location>
        <begin position="1"/>
        <end position="17"/>
    </location>
</feature>
<evidence type="ECO:0000313" key="2">
    <source>
        <dbReference type="EMBL" id="CAE4628184.1"/>
    </source>
</evidence>
<reference evidence="2" key="1">
    <citation type="submission" date="2021-01" db="EMBL/GenBank/DDBJ databases">
        <authorList>
            <person name="Corre E."/>
            <person name="Pelletier E."/>
            <person name="Niang G."/>
            <person name="Scheremetjew M."/>
            <person name="Finn R."/>
            <person name="Kale V."/>
            <person name="Holt S."/>
            <person name="Cochrane G."/>
            <person name="Meng A."/>
            <person name="Brown T."/>
            <person name="Cohen L."/>
        </authorList>
    </citation>
    <scope>NUCLEOTIDE SEQUENCE</scope>
    <source>
        <strain evidence="2">CCMP3105</strain>
    </source>
</reference>
<feature type="chain" id="PRO_5031409896" description="Apple domain-containing protein" evidence="1">
    <location>
        <begin position="18"/>
        <end position="361"/>
    </location>
</feature>
<organism evidence="2">
    <name type="scientific">Alexandrium monilatum</name>
    <dbReference type="NCBI Taxonomy" id="311494"/>
    <lineage>
        <taxon>Eukaryota</taxon>
        <taxon>Sar</taxon>
        <taxon>Alveolata</taxon>
        <taxon>Dinophyceae</taxon>
        <taxon>Gonyaulacales</taxon>
        <taxon>Pyrocystaceae</taxon>
        <taxon>Alexandrium</taxon>
    </lineage>
</organism>
<name>A0A7S4RYR7_9DINO</name>
<accession>A0A7S4RYR7</accession>
<evidence type="ECO:0008006" key="3">
    <source>
        <dbReference type="Google" id="ProtNLM"/>
    </source>
</evidence>
<keyword evidence="1" id="KW-0732">Signal</keyword>
<protein>
    <recommendedName>
        <fullName evidence="3">Apple domain-containing protein</fullName>
    </recommendedName>
</protein>
<sequence length="361" mass="38304">MFRALLATVVSAVAVHAACPGGGLLAHGRCWYLSQAGASCGTTCAGKGLTYSHYVAGEDQPMLPRLLGRNPATKQFAWGRIECYVASADRYHPAKAAPNSNTGDNGEASDWSVDVCELACACAEPEASTGSADYPACAQRNEVLRHAGAHAIFVDLSSHGAAGCWQNDCTNTDKFNAADMGICARTCSQTEECTHWSYGEQDGTAKCFFRKSDGGREQADGWVSGTKACAPPSLPDAFVALTSSEVLLPCDGGKSDACPDMARAVTTWKFAIKHLKRATEGKLDANTMNFINQVSGDTDAFAAQMSEENFPVIAANNRQVFQALQGWLLSQPKAEVDPNDASLPQPLRGSLCGASHCYEEL</sequence>
<proteinExistence type="predicted"/>
<evidence type="ECO:0000256" key="1">
    <source>
        <dbReference type="SAM" id="SignalP"/>
    </source>
</evidence>
<dbReference type="AlphaFoldDB" id="A0A7S4RYR7"/>
<dbReference type="Gene3D" id="3.50.4.10">
    <property type="entry name" value="Hepatocyte Growth Factor"/>
    <property type="match status" value="1"/>
</dbReference>